<feature type="compositionally biased region" description="Acidic residues" evidence="2">
    <location>
        <begin position="294"/>
        <end position="306"/>
    </location>
</feature>
<dbReference type="AlphaFoldDB" id="A0A7V8V9F8"/>
<dbReference type="Proteomes" id="UP000551616">
    <property type="component" value="Unassembled WGS sequence"/>
</dbReference>
<evidence type="ECO:0000256" key="2">
    <source>
        <dbReference type="SAM" id="MobiDB-lite"/>
    </source>
</evidence>
<accession>A0A7V8V9F8</accession>
<sequence>MSIYNNKIEIAQAYCDKGLRVFPVHTLENGQCSCGKSDCDNVAKHPLTVNGFKAATTNKNKMLEYFSDKYERANVAIATGKESGVFVVDVDSIRSLTELEKKHGAFPQTWETKTGNGRHLFYRFPQTGTVKNSTKKIDKEIDIRGEGGYVILPPSMHKDGKRYEWIRNPDKRLADAPAWLLALVVDDQREAKAANKTFTVEAGANERQRAISYLAKCPPAISGSGGSNDTFAIVCRLIELFPSLSDDDLLDVLGEWNERCEPPWSVKELTHKVTSARAKVADAEFAQTTHADEPSEDEEDEEDDDWDVEIVYPESEDEEADDWPVLHKDAYHGLAGDIVKRIEPETEADPVALLVTLLNAFGCLVGRSPYVAIDGSKHHANTFACIVGQSSRSRKGTSLGHILNVLSDSDVERINGLSTGEGIVNRLRDAEDGITDKRLWVVESEFCQPLKTMKRSENTLSPVIRNLWDRGEVSILTRANPLKANGCHVSILGHITREELTQSLDNVDVYNGFGNRFLWTLSRRSKSLPLGGEGFEINDLKERLSVVTQISKFIGSMEFSRDAKLLYVSRYDSLGEGRRGLWDAVCSRAEPQVVRLSMLYALLDGVATIETCHLKAALALWDYCDDSARIIFGANGGDSLETKVLSVIRERSGIKKSDIRNAVSHKLKADDLNASLSFLESRGKITKKVVTENRRRFERWYPCRGQGATGNRTEGDSDSPNAPAQGATGESNGQRPVASCPDAPATLADLFDWRNMNAAEFVKNDTGLVWVTKEERLTPSLRAALETNQEALASFVTIVKEDSKPLSEDEYLDPFMKELTEL</sequence>
<name>A0A7V8V9F8_9BACT</name>
<gene>
    <name evidence="4" type="ORF">HOV93_45290</name>
</gene>
<comment type="caution">
    <text evidence="4">The sequence shown here is derived from an EMBL/GenBank/DDBJ whole genome shotgun (WGS) entry which is preliminary data.</text>
</comment>
<dbReference type="InterPro" id="IPR015330">
    <property type="entry name" value="DNA_primase/pol_bifunc_N"/>
</dbReference>
<evidence type="ECO:0000259" key="3">
    <source>
        <dbReference type="SMART" id="SM00943"/>
    </source>
</evidence>
<dbReference type="PANTHER" id="PTHR35372">
    <property type="entry name" value="ATP BINDING PROTEIN-RELATED"/>
    <property type="match status" value="1"/>
</dbReference>
<feature type="region of interest" description="Disordered" evidence="2">
    <location>
        <begin position="701"/>
        <end position="741"/>
    </location>
</feature>
<dbReference type="Pfam" id="PF09250">
    <property type="entry name" value="Prim-Pol"/>
    <property type="match status" value="1"/>
</dbReference>
<dbReference type="CDD" id="cd04859">
    <property type="entry name" value="Prim_Pol"/>
    <property type="match status" value="1"/>
</dbReference>
<keyword evidence="5" id="KW-1185">Reference proteome</keyword>
<keyword evidence="1" id="KW-0378">Hydrolase</keyword>
<evidence type="ECO:0000313" key="5">
    <source>
        <dbReference type="Proteomes" id="UP000551616"/>
    </source>
</evidence>
<organism evidence="4 5">
    <name type="scientific">Bremerella alba</name>
    <dbReference type="NCBI Taxonomy" id="980252"/>
    <lineage>
        <taxon>Bacteria</taxon>
        <taxon>Pseudomonadati</taxon>
        <taxon>Planctomycetota</taxon>
        <taxon>Planctomycetia</taxon>
        <taxon>Pirellulales</taxon>
        <taxon>Pirellulaceae</taxon>
        <taxon>Bremerella</taxon>
    </lineage>
</organism>
<feature type="compositionally biased region" description="Polar residues" evidence="2">
    <location>
        <begin position="718"/>
        <end position="734"/>
    </location>
</feature>
<dbReference type="SMART" id="SM00943">
    <property type="entry name" value="Prim-Pol"/>
    <property type="match status" value="1"/>
</dbReference>
<reference evidence="4 5" key="1">
    <citation type="submission" date="2020-05" db="EMBL/GenBank/DDBJ databases">
        <title>Bremerella alba sp. nov., a novel planctomycete isolated from the surface of the macroalga Fucus spiralis.</title>
        <authorList>
            <person name="Godinho O."/>
            <person name="Botelho R."/>
            <person name="Albuquerque L."/>
            <person name="Wiegand S."/>
            <person name="Da Costa M.S."/>
            <person name="Lobo-Da-Cunha A."/>
            <person name="Jogler C."/>
            <person name="Lage O.M."/>
        </authorList>
    </citation>
    <scope>NUCLEOTIDE SEQUENCE [LARGE SCALE GENOMIC DNA]</scope>
    <source>
        <strain evidence="4 5">FF15</strain>
    </source>
</reference>
<protein>
    <recommendedName>
        <fullName evidence="3">DNA primase/polymerase bifunctional N-terminal domain-containing protein</fullName>
    </recommendedName>
</protein>
<dbReference type="RefSeq" id="WP_207398715.1">
    <property type="nucleotide sequence ID" value="NZ_JABRWO010000014.1"/>
</dbReference>
<dbReference type="InterPro" id="IPR051620">
    <property type="entry name" value="ORF904-like_C"/>
</dbReference>
<dbReference type="GO" id="GO:0016787">
    <property type="term" value="F:hydrolase activity"/>
    <property type="evidence" value="ECO:0007669"/>
    <property type="project" value="UniProtKB-KW"/>
</dbReference>
<feature type="domain" description="DNA primase/polymerase bifunctional N-terminal" evidence="3">
    <location>
        <begin position="11"/>
        <end position="180"/>
    </location>
</feature>
<evidence type="ECO:0000313" key="4">
    <source>
        <dbReference type="EMBL" id="MBA2117331.1"/>
    </source>
</evidence>
<feature type="region of interest" description="Disordered" evidence="2">
    <location>
        <begin position="282"/>
        <end position="306"/>
    </location>
</feature>
<dbReference type="SUPFAM" id="SSF56747">
    <property type="entry name" value="Prim-pol domain"/>
    <property type="match status" value="1"/>
</dbReference>
<proteinExistence type="predicted"/>
<dbReference type="PANTHER" id="PTHR35372:SF2">
    <property type="entry name" value="SF3 HELICASE DOMAIN-CONTAINING PROTEIN"/>
    <property type="match status" value="1"/>
</dbReference>
<evidence type="ECO:0000256" key="1">
    <source>
        <dbReference type="ARBA" id="ARBA00022801"/>
    </source>
</evidence>
<dbReference type="EMBL" id="JABRWO010000014">
    <property type="protein sequence ID" value="MBA2117331.1"/>
    <property type="molecule type" value="Genomic_DNA"/>
</dbReference>